<comment type="similarity">
    <text evidence="2 11">Belongs to the mitochondrial carrier (TC 2.A.29) family.</text>
</comment>
<dbReference type="PANTHER" id="PTHR45928:SF1">
    <property type="entry name" value="RE38146P"/>
    <property type="match status" value="1"/>
</dbReference>
<evidence type="ECO:0000256" key="1">
    <source>
        <dbReference type="ARBA" id="ARBA00004448"/>
    </source>
</evidence>
<evidence type="ECO:0000256" key="7">
    <source>
        <dbReference type="ARBA" id="ARBA00022989"/>
    </source>
</evidence>
<evidence type="ECO:0000256" key="11">
    <source>
        <dbReference type="RuleBase" id="RU000488"/>
    </source>
</evidence>
<reference evidence="12 13" key="1">
    <citation type="submission" date="2024-08" db="EMBL/GenBank/DDBJ databases">
        <authorList>
            <person name="Cucini C."/>
            <person name="Frati F."/>
        </authorList>
    </citation>
    <scope>NUCLEOTIDE SEQUENCE [LARGE SCALE GENOMIC DNA]</scope>
</reference>
<keyword evidence="5" id="KW-0677">Repeat</keyword>
<protein>
    <recommendedName>
        <fullName evidence="14">Solute carrier family 25 member 35</fullName>
    </recommendedName>
</protein>
<feature type="repeat" description="Solcar" evidence="10">
    <location>
        <begin position="100"/>
        <end position="194"/>
    </location>
</feature>
<keyword evidence="4 10" id="KW-0812">Transmembrane</keyword>
<accession>A0ABP1S2U6</accession>
<dbReference type="Gene3D" id="1.50.40.10">
    <property type="entry name" value="Mitochondrial carrier domain"/>
    <property type="match status" value="1"/>
</dbReference>
<keyword evidence="7" id="KW-1133">Transmembrane helix</keyword>
<feature type="repeat" description="Solcar" evidence="10">
    <location>
        <begin position="204"/>
        <end position="295"/>
    </location>
</feature>
<dbReference type="PANTHER" id="PTHR45928">
    <property type="entry name" value="RE38146P"/>
    <property type="match status" value="1"/>
</dbReference>
<evidence type="ECO:0000256" key="4">
    <source>
        <dbReference type="ARBA" id="ARBA00022692"/>
    </source>
</evidence>
<keyword evidence="9 10" id="KW-0472">Membrane</keyword>
<evidence type="ECO:0000256" key="5">
    <source>
        <dbReference type="ARBA" id="ARBA00022737"/>
    </source>
</evidence>
<evidence type="ECO:0000256" key="10">
    <source>
        <dbReference type="PROSITE-ProRule" id="PRU00282"/>
    </source>
</evidence>
<dbReference type="SUPFAM" id="SSF103506">
    <property type="entry name" value="Mitochondrial carrier"/>
    <property type="match status" value="1"/>
</dbReference>
<evidence type="ECO:0000313" key="13">
    <source>
        <dbReference type="Proteomes" id="UP001642540"/>
    </source>
</evidence>
<sequence length="350" mass="39433">MEFVLGGLSAVGAGVFTNPLEVVKTRMQLQGELQAKGNYSVHYKNVFHAAYTIGTKEGLRALQKGLVPALWFQWVVNGTRLGLYQLGDELGLTRNKDGKTNLLCSAIVASTTGMVGGVLSSPFFLIKTQFQSHANDKSIAVGQQHQHTKMIPAFRDIYRKYGLLSFWRGSTSSIPKIGVASLVQIPTYLKTLEFVKSKQIFQERSLMNPFCASMVAGLLMSLVMAPFDLMSTRFYNQGVDANGKGLIYKNLLDCGIKIYKSEGPLGFYKGWTVNYFRLGPHTLLNLVLWEQLRYYYHEYEVEHPEIVKWSIHGQVHSPKYLDKINKLLKELLTFCHENADIHVNVRVSVN</sequence>
<dbReference type="Pfam" id="PF00153">
    <property type="entry name" value="Mito_carr"/>
    <property type="match status" value="3"/>
</dbReference>
<dbReference type="InterPro" id="IPR023395">
    <property type="entry name" value="MCP_dom_sf"/>
</dbReference>
<keyword evidence="13" id="KW-1185">Reference proteome</keyword>
<feature type="repeat" description="Solcar" evidence="10">
    <location>
        <begin position="1"/>
        <end position="90"/>
    </location>
</feature>
<gene>
    <name evidence="12" type="ORF">ODALV1_LOCUS29144</name>
</gene>
<dbReference type="InterPro" id="IPR051508">
    <property type="entry name" value="Mito_Carrier_Antiporter"/>
</dbReference>
<keyword evidence="6" id="KW-0999">Mitochondrion inner membrane</keyword>
<evidence type="ECO:0000256" key="2">
    <source>
        <dbReference type="ARBA" id="ARBA00006375"/>
    </source>
</evidence>
<keyword evidence="8" id="KW-0496">Mitochondrion</keyword>
<evidence type="ECO:0000256" key="3">
    <source>
        <dbReference type="ARBA" id="ARBA00022448"/>
    </source>
</evidence>
<evidence type="ECO:0000256" key="8">
    <source>
        <dbReference type="ARBA" id="ARBA00023128"/>
    </source>
</evidence>
<comment type="subcellular location">
    <subcellularLocation>
        <location evidence="1">Mitochondrion inner membrane</location>
        <topology evidence="1">Multi-pass membrane protein</topology>
    </subcellularLocation>
</comment>
<evidence type="ECO:0008006" key="14">
    <source>
        <dbReference type="Google" id="ProtNLM"/>
    </source>
</evidence>
<evidence type="ECO:0000256" key="6">
    <source>
        <dbReference type="ARBA" id="ARBA00022792"/>
    </source>
</evidence>
<evidence type="ECO:0000313" key="12">
    <source>
        <dbReference type="EMBL" id="CAL8142763.1"/>
    </source>
</evidence>
<organism evidence="12 13">
    <name type="scientific">Orchesella dallaii</name>
    <dbReference type="NCBI Taxonomy" id="48710"/>
    <lineage>
        <taxon>Eukaryota</taxon>
        <taxon>Metazoa</taxon>
        <taxon>Ecdysozoa</taxon>
        <taxon>Arthropoda</taxon>
        <taxon>Hexapoda</taxon>
        <taxon>Collembola</taxon>
        <taxon>Entomobryomorpha</taxon>
        <taxon>Entomobryoidea</taxon>
        <taxon>Orchesellidae</taxon>
        <taxon>Orchesellinae</taxon>
        <taxon>Orchesella</taxon>
    </lineage>
</organism>
<dbReference type="Proteomes" id="UP001642540">
    <property type="component" value="Unassembled WGS sequence"/>
</dbReference>
<dbReference type="EMBL" id="CAXLJM020000149">
    <property type="protein sequence ID" value="CAL8142763.1"/>
    <property type="molecule type" value="Genomic_DNA"/>
</dbReference>
<name>A0ABP1S2U6_9HEXA</name>
<dbReference type="PROSITE" id="PS50920">
    <property type="entry name" value="SOLCAR"/>
    <property type="match status" value="3"/>
</dbReference>
<dbReference type="InterPro" id="IPR018108">
    <property type="entry name" value="MCP_transmembrane"/>
</dbReference>
<keyword evidence="3 11" id="KW-0813">Transport</keyword>
<proteinExistence type="inferred from homology"/>
<comment type="caution">
    <text evidence="12">The sequence shown here is derived from an EMBL/GenBank/DDBJ whole genome shotgun (WGS) entry which is preliminary data.</text>
</comment>
<evidence type="ECO:0000256" key="9">
    <source>
        <dbReference type="ARBA" id="ARBA00023136"/>
    </source>
</evidence>